<name>A0A8S3IIK3_9BILA</name>
<dbReference type="Proteomes" id="UP000681720">
    <property type="component" value="Unassembled WGS sequence"/>
</dbReference>
<keyword evidence="1" id="KW-1015">Disulfide bond</keyword>
<dbReference type="SUPFAM" id="SSF57424">
    <property type="entry name" value="LDL receptor-like module"/>
    <property type="match status" value="1"/>
</dbReference>
<comment type="caution">
    <text evidence="2">Lacks conserved residue(s) required for the propagation of feature annotation.</text>
</comment>
<dbReference type="PRINTS" id="PR00261">
    <property type="entry name" value="LDLRECEPTOR"/>
</dbReference>
<evidence type="ECO:0000313" key="4">
    <source>
        <dbReference type="Proteomes" id="UP000681720"/>
    </source>
</evidence>
<evidence type="ECO:0000256" key="2">
    <source>
        <dbReference type="PROSITE-ProRule" id="PRU00124"/>
    </source>
</evidence>
<dbReference type="AlphaFoldDB" id="A0A8S3IIK3"/>
<accession>A0A8S3IIK3</accession>
<proteinExistence type="predicted"/>
<organism evidence="3 4">
    <name type="scientific">Rotaria magnacalcarata</name>
    <dbReference type="NCBI Taxonomy" id="392030"/>
    <lineage>
        <taxon>Eukaryota</taxon>
        <taxon>Metazoa</taxon>
        <taxon>Spiralia</taxon>
        <taxon>Gnathifera</taxon>
        <taxon>Rotifera</taxon>
        <taxon>Eurotatoria</taxon>
        <taxon>Bdelloidea</taxon>
        <taxon>Philodinida</taxon>
        <taxon>Philodinidae</taxon>
        <taxon>Rotaria</taxon>
    </lineage>
</organism>
<feature type="non-terminal residue" evidence="3">
    <location>
        <position position="282"/>
    </location>
</feature>
<dbReference type="SMART" id="SM00192">
    <property type="entry name" value="LDLa"/>
    <property type="match status" value="3"/>
</dbReference>
<dbReference type="EMBL" id="CAJOBJ010345982">
    <property type="protein sequence ID" value="CAF5201403.1"/>
    <property type="molecule type" value="Genomic_DNA"/>
</dbReference>
<gene>
    <name evidence="3" type="ORF">GIL414_LOCUS76707</name>
</gene>
<dbReference type="Gene3D" id="4.10.400.10">
    <property type="entry name" value="Low-density Lipoprotein Receptor"/>
    <property type="match status" value="1"/>
</dbReference>
<comment type="caution">
    <text evidence="3">The sequence shown here is derived from an EMBL/GenBank/DDBJ whole genome shotgun (WGS) entry which is preliminary data.</text>
</comment>
<dbReference type="InterPro" id="IPR002172">
    <property type="entry name" value="LDrepeatLR_classA_rpt"/>
</dbReference>
<evidence type="ECO:0000256" key="1">
    <source>
        <dbReference type="ARBA" id="ARBA00023157"/>
    </source>
</evidence>
<protein>
    <submittedName>
        <fullName evidence="3">Uncharacterized protein</fullName>
    </submittedName>
</protein>
<evidence type="ECO:0000313" key="3">
    <source>
        <dbReference type="EMBL" id="CAF5201403.1"/>
    </source>
</evidence>
<dbReference type="PROSITE" id="PS50068">
    <property type="entry name" value="LDLRA_2"/>
    <property type="match status" value="1"/>
</dbReference>
<sequence length="282" mass="33260">MIDFYDLFDDIWCQEFCSGMDCILDYSPSLLNFSSSILFRHVQISFNNSQFTIEPNEISLPVYICYDERLCRDFLPATISLNSSSCRHFYEFELEKADTFFSLMENINNLFRTCLIEPNETHYCNHSNMYQCKNSTKCISKYRLLDRIQDCPLNDDETYNASCSLPDVHRRFSCSIRSYRTCLASLLIEDRTKDCDNGEDERCIDELLVENHIYFQTICDGNRDLLPVLIDGRYETDETECQFWLCNNMYSRCDRFWLCKNGADEVNCPFSNCSEFEHSCVF</sequence>
<dbReference type="InterPro" id="IPR036055">
    <property type="entry name" value="LDL_receptor-like_sf"/>
</dbReference>
<reference evidence="3" key="1">
    <citation type="submission" date="2021-02" db="EMBL/GenBank/DDBJ databases">
        <authorList>
            <person name="Nowell W R."/>
        </authorList>
    </citation>
    <scope>NUCLEOTIDE SEQUENCE</scope>
</reference>